<name>A0A1T4TFA6_9HYPH</name>
<dbReference type="PRINTS" id="PR01490">
    <property type="entry name" value="RTXTOXIND"/>
</dbReference>
<protein>
    <submittedName>
        <fullName evidence="7">Membrane fusion protein, multidrug efflux system</fullName>
    </submittedName>
</protein>
<keyword evidence="4" id="KW-0812">Transmembrane</keyword>
<gene>
    <name evidence="7" type="ORF">SAMN02745126_06151</name>
</gene>
<dbReference type="Pfam" id="PF25963">
    <property type="entry name" value="Beta-barrel_AAEA"/>
    <property type="match status" value="1"/>
</dbReference>
<dbReference type="STRING" id="225324.SAMN02745126_06151"/>
<comment type="subcellular location">
    <subcellularLocation>
        <location evidence="1">Cell envelope</location>
    </subcellularLocation>
</comment>
<sequence>MDGEHIPAQVSSPPPITVAPPHVPRGPRTGRRLAARAVMWALPFLVAGGALFIWLSTGRYVGTDNAYVKGDRAFIATEISGPIVEVPVRENQHVSRGQLLYKLDDTPYRIQLAKIDSEIESARADIRALRAQWRSKREEIKAARSQEVFAQADYDRQKDLAERKFASVAKFDEARMSLDVARQRISTAEEDLTRIEAGLAGDPKIKVDDHPKVRQLIAARDEALLNLRRTMIVAPMDGIVQKVLVPGSFAIMGVPSIAVIADTDLWIEANFKETELTRVRVGQPVSIQVDTYPDMQCSGKVTSMSQATGAEFAVLPPQNATGNWVKVVQRIPIRTSVTCREGDPPLRVGMSTTIEIDTGHERSFRDILKAFGL</sequence>
<dbReference type="OrthoDB" id="9811754at2"/>
<evidence type="ECO:0000259" key="6">
    <source>
        <dbReference type="Pfam" id="PF25963"/>
    </source>
</evidence>
<evidence type="ECO:0000256" key="3">
    <source>
        <dbReference type="SAM" id="MobiDB-lite"/>
    </source>
</evidence>
<accession>A0A1T4TFA6</accession>
<evidence type="ECO:0000313" key="7">
    <source>
        <dbReference type="EMBL" id="SKA39163.1"/>
    </source>
</evidence>
<feature type="coiled-coil region" evidence="2">
    <location>
        <begin position="171"/>
        <end position="198"/>
    </location>
</feature>
<dbReference type="InterPro" id="IPR050739">
    <property type="entry name" value="MFP"/>
</dbReference>
<dbReference type="Pfam" id="PF25917">
    <property type="entry name" value="BSH_RND"/>
    <property type="match status" value="1"/>
</dbReference>
<dbReference type="PANTHER" id="PTHR30386:SF19">
    <property type="entry name" value="MULTIDRUG EXPORT PROTEIN EMRA-RELATED"/>
    <property type="match status" value="1"/>
</dbReference>
<feature type="domain" description="p-hydroxybenzoic acid efflux pump subunit AaeA-like beta-barrel" evidence="6">
    <location>
        <begin position="266"/>
        <end position="356"/>
    </location>
</feature>
<dbReference type="EMBL" id="FUWJ01000017">
    <property type="protein sequence ID" value="SKA39163.1"/>
    <property type="molecule type" value="Genomic_DNA"/>
</dbReference>
<proteinExistence type="predicted"/>
<dbReference type="RefSeq" id="WP_085937886.1">
    <property type="nucleotide sequence ID" value="NZ_FUWJ01000017.1"/>
</dbReference>
<feature type="region of interest" description="Disordered" evidence="3">
    <location>
        <begin position="1"/>
        <end position="27"/>
    </location>
</feature>
<evidence type="ECO:0000313" key="8">
    <source>
        <dbReference type="Proteomes" id="UP000190092"/>
    </source>
</evidence>
<evidence type="ECO:0000256" key="4">
    <source>
        <dbReference type="SAM" id="Phobius"/>
    </source>
</evidence>
<evidence type="ECO:0000256" key="2">
    <source>
        <dbReference type="SAM" id="Coils"/>
    </source>
</evidence>
<dbReference type="GO" id="GO:0030313">
    <property type="term" value="C:cell envelope"/>
    <property type="evidence" value="ECO:0007669"/>
    <property type="project" value="UniProtKB-SubCell"/>
</dbReference>
<dbReference type="GO" id="GO:0055085">
    <property type="term" value="P:transmembrane transport"/>
    <property type="evidence" value="ECO:0007669"/>
    <property type="project" value="InterPro"/>
</dbReference>
<keyword evidence="4" id="KW-1133">Transmembrane helix</keyword>
<dbReference type="InterPro" id="IPR058625">
    <property type="entry name" value="MdtA-like_BSH"/>
</dbReference>
<dbReference type="Gene3D" id="2.40.50.100">
    <property type="match status" value="1"/>
</dbReference>
<dbReference type="Gene3D" id="2.40.30.170">
    <property type="match status" value="1"/>
</dbReference>
<feature type="compositionally biased region" description="Pro residues" evidence="3">
    <location>
        <begin position="12"/>
        <end position="24"/>
    </location>
</feature>
<dbReference type="Proteomes" id="UP000190092">
    <property type="component" value="Unassembled WGS sequence"/>
</dbReference>
<keyword evidence="8" id="KW-1185">Reference proteome</keyword>
<evidence type="ECO:0000256" key="1">
    <source>
        <dbReference type="ARBA" id="ARBA00004196"/>
    </source>
</evidence>
<dbReference type="SUPFAM" id="SSF111369">
    <property type="entry name" value="HlyD-like secretion proteins"/>
    <property type="match status" value="1"/>
</dbReference>
<keyword evidence="4" id="KW-0472">Membrane</keyword>
<feature type="domain" description="Multidrug resistance protein MdtA-like barrel-sandwich hybrid" evidence="5">
    <location>
        <begin position="75"/>
        <end position="251"/>
    </location>
</feature>
<dbReference type="PANTHER" id="PTHR30386">
    <property type="entry name" value="MEMBRANE FUSION SUBUNIT OF EMRAB-TOLC MULTIDRUG EFFLUX PUMP"/>
    <property type="match status" value="1"/>
</dbReference>
<dbReference type="InterPro" id="IPR058634">
    <property type="entry name" value="AaeA-lik-b-barrel"/>
</dbReference>
<reference evidence="8" key="1">
    <citation type="submission" date="2017-02" db="EMBL/GenBank/DDBJ databases">
        <authorList>
            <person name="Varghese N."/>
            <person name="Submissions S."/>
        </authorList>
    </citation>
    <scope>NUCLEOTIDE SEQUENCE [LARGE SCALE GENOMIC DNA]</scope>
    <source>
        <strain evidence="8">ATCC 27094</strain>
    </source>
</reference>
<evidence type="ECO:0000259" key="5">
    <source>
        <dbReference type="Pfam" id="PF25917"/>
    </source>
</evidence>
<feature type="transmembrane region" description="Helical" evidence="4">
    <location>
        <begin position="33"/>
        <end position="55"/>
    </location>
</feature>
<feature type="coiled-coil region" evidence="2">
    <location>
        <begin position="112"/>
        <end position="146"/>
    </location>
</feature>
<keyword evidence="2" id="KW-0175">Coiled coil</keyword>
<dbReference type="AlphaFoldDB" id="A0A1T4TFA6"/>
<organism evidence="7 8">
    <name type="scientific">Enhydrobacter aerosaccus</name>
    <dbReference type="NCBI Taxonomy" id="225324"/>
    <lineage>
        <taxon>Bacteria</taxon>
        <taxon>Pseudomonadati</taxon>
        <taxon>Pseudomonadota</taxon>
        <taxon>Alphaproteobacteria</taxon>
        <taxon>Hyphomicrobiales</taxon>
        <taxon>Enhydrobacter</taxon>
    </lineage>
</organism>